<dbReference type="PROSITE" id="PS50893">
    <property type="entry name" value="ABC_TRANSPORTER_2"/>
    <property type="match status" value="1"/>
</dbReference>
<dbReference type="PANTHER" id="PTHR43423:SF1">
    <property type="entry name" value="ABC TRANSPORTER I FAMILY MEMBER 17"/>
    <property type="match status" value="1"/>
</dbReference>
<dbReference type="GO" id="GO:0016020">
    <property type="term" value="C:membrane"/>
    <property type="evidence" value="ECO:0007669"/>
    <property type="project" value="InterPro"/>
</dbReference>
<dbReference type="InterPro" id="IPR003439">
    <property type="entry name" value="ABC_transporter-like_ATP-bd"/>
</dbReference>
<dbReference type="STRING" id="937777.Deipe_1151"/>
<accession>L0A127</accession>
<organism evidence="5 6">
    <name type="scientific">Deinococcus peraridilitoris (strain DSM 19664 / LMG 22246 / CIP 109416 / KR-200)</name>
    <dbReference type="NCBI Taxonomy" id="937777"/>
    <lineage>
        <taxon>Bacteria</taxon>
        <taxon>Thermotogati</taxon>
        <taxon>Deinococcota</taxon>
        <taxon>Deinococci</taxon>
        <taxon>Deinococcales</taxon>
        <taxon>Deinococcaceae</taxon>
        <taxon>Deinococcus</taxon>
    </lineage>
</organism>
<keyword evidence="6" id="KW-1185">Reference proteome</keyword>
<dbReference type="GO" id="GO:0005524">
    <property type="term" value="F:ATP binding"/>
    <property type="evidence" value="ECO:0007669"/>
    <property type="project" value="UniProtKB-KW"/>
</dbReference>
<protein>
    <submittedName>
        <fullName evidence="5">Phosphate ABC transporter, ATP-binding protein</fullName>
    </submittedName>
</protein>
<reference evidence="6" key="1">
    <citation type="submission" date="2012-03" db="EMBL/GenBank/DDBJ databases">
        <title>Complete sequence of chromosome of Deinococcus peraridilitoris DSM 19664.</title>
        <authorList>
            <person name="Lucas S."/>
            <person name="Copeland A."/>
            <person name="Lapidus A."/>
            <person name="Glavina del Rio T."/>
            <person name="Dalin E."/>
            <person name="Tice H."/>
            <person name="Bruce D."/>
            <person name="Goodwin L."/>
            <person name="Pitluck S."/>
            <person name="Peters L."/>
            <person name="Mikhailova N."/>
            <person name="Lu M."/>
            <person name="Kyrpides N."/>
            <person name="Mavromatis K."/>
            <person name="Ivanova N."/>
            <person name="Brettin T."/>
            <person name="Detter J.C."/>
            <person name="Han C."/>
            <person name="Larimer F."/>
            <person name="Land M."/>
            <person name="Hauser L."/>
            <person name="Markowitz V."/>
            <person name="Cheng J.-F."/>
            <person name="Hugenholtz P."/>
            <person name="Woyke T."/>
            <person name="Wu D."/>
            <person name="Pukall R."/>
            <person name="Steenblock K."/>
            <person name="Brambilla E."/>
            <person name="Klenk H.-P."/>
            <person name="Eisen J.A."/>
        </authorList>
    </citation>
    <scope>NUCLEOTIDE SEQUENCE [LARGE SCALE GENOMIC DNA]</scope>
    <source>
        <strain evidence="6">DSM 19664 / LMG 22246 / CIP 109416 / KR-200</strain>
    </source>
</reference>
<feature type="domain" description="ABC transporter" evidence="4">
    <location>
        <begin position="18"/>
        <end position="259"/>
    </location>
</feature>
<dbReference type="Proteomes" id="UP000010467">
    <property type="component" value="Chromosome"/>
</dbReference>
<gene>
    <name evidence="5" type="ordered locus">Deipe_1151</name>
</gene>
<dbReference type="SUPFAM" id="SSF52540">
    <property type="entry name" value="P-loop containing nucleoside triphosphate hydrolases"/>
    <property type="match status" value="1"/>
</dbReference>
<evidence type="ECO:0000256" key="1">
    <source>
        <dbReference type="ARBA" id="ARBA00022448"/>
    </source>
</evidence>
<dbReference type="CDD" id="cd03260">
    <property type="entry name" value="ABC_PstB_phosphate_transporter"/>
    <property type="match status" value="1"/>
</dbReference>
<keyword evidence="1" id="KW-0813">Transport</keyword>
<dbReference type="InterPro" id="IPR005670">
    <property type="entry name" value="PstB-like"/>
</dbReference>
<dbReference type="InterPro" id="IPR003593">
    <property type="entry name" value="AAA+_ATPase"/>
</dbReference>
<evidence type="ECO:0000256" key="2">
    <source>
        <dbReference type="ARBA" id="ARBA00022741"/>
    </source>
</evidence>
<dbReference type="PATRIC" id="fig|937777.3.peg.1153"/>
<dbReference type="InterPro" id="IPR027417">
    <property type="entry name" value="P-loop_NTPase"/>
</dbReference>
<dbReference type="EMBL" id="CP003382">
    <property type="protein sequence ID" value="AFZ66710.1"/>
    <property type="molecule type" value="Genomic_DNA"/>
</dbReference>
<sequence>MTMNQERIQGAPTGASVLSVQDVSIYYGSNRAVKNVSMEVLPNSVNALIGPSGCGKTTFLRAINRMHDLTPSARVEGRILLDGEDIYGDVDPVAIRRRVGMVFQKPNPFPTMSVLDNVVSGLKLAGIRDRRILLETAERSLRQAALWDEVKDRLNSPATGLSGGQQQRLCIARALAVEPEILLMDEPTSALDPQSTARIEDLMGDLKKVTTIMIVTHNMQQAARVSDTTSFFLNGDMVERGPTDAVFTSPSDERTEAYVTGRFG</sequence>
<dbReference type="NCBIfam" id="TIGR00972">
    <property type="entry name" value="3a0107s01c2"/>
    <property type="match status" value="1"/>
</dbReference>
<evidence type="ECO:0000313" key="6">
    <source>
        <dbReference type="Proteomes" id="UP000010467"/>
    </source>
</evidence>
<dbReference type="GO" id="GO:0035435">
    <property type="term" value="P:phosphate ion transmembrane transport"/>
    <property type="evidence" value="ECO:0007669"/>
    <property type="project" value="InterPro"/>
</dbReference>
<dbReference type="InterPro" id="IPR017871">
    <property type="entry name" value="ABC_transporter-like_CS"/>
</dbReference>
<dbReference type="SMART" id="SM00382">
    <property type="entry name" value="AAA"/>
    <property type="match status" value="1"/>
</dbReference>
<keyword evidence="2" id="KW-0547">Nucleotide-binding</keyword>
<dbReference type="PROSITE" id="PS00211">
    <property type="entry name" value="ABC_TRANSPORTER_1"/>
    <property type="match status" value="1"/>
</dbReference>
<name>L0A127_DEIPD</name>
<dbReference type="PANTHER" id="PTHR43423">
    <property type="entry name" value="ABC TRANSPORTER I FAMILY MEMBER 17"/>
    <property type="match status" value="1"/>
</dbReference>
<dbReference type="HOGENOM" id="CLU_000604_1_22_0"/>
<keyword evidence="3 5" id="KW-0067">ATP-binding</keyword>
<dbReference type="Pfam" id="PF00005">
    <property type="entry name" value="ABC_tran"/>
    <property type="match status" value="1"/>
</dbReference>
<proteinExistence type="predicted"/>
<evidence type="ECO:0000256" key="3">
    <source>
        <dbReference type="ARBA" id="ARBA00022840"/>
    </source>
</evidence>
<dbReference type="AlphaFoldDB" id="L0A127"/>
<dbReference type="Gene3D" id="3.40.50.300">
    <property type="entry name" value="P-loop containing nucleotide triphosphate hydrolases"/>
    <property type="match status" value="1"/>
</dbReference>
<evidence type="ECO:0000259" key="4">
    <source>
        <dbReference type="PROSITE" id="PS50893"/>
    </source>
</evidence>
<dbReference type="eggNOG" id="COG1117">
    <property type="taxonomic scope" value="Bacteria"/>
</dbReference>
<dbReference type="KEGG" id="dpd:Deipe_1151"/>
<dbReference type="RefSeq" id="WP_015235018.1">
    <property type="nucleotide sequence ID" value="NC_019793.1"/>
</dbReference>
<dbReference type="GO" id="GO:0016887">
    <property type="term" value="F:ATP hydrolysis activity"/>
    <property type="evidence" value="ECO:0007669"/>
    <property type="project" value="InterPro"/>
</dbReference>
<dbReference type="GO" id="GO:0005315">
    <property type="term" value="F:phosphate transmembrane transporter activity"/>
    <property type="evidence" value="ECO:0007669"/>
    <property type="project" value="InterPro"/>
</dbReference>
<evidence type="ECO:0000313" key="5">
    <source>
        <dbReference type="EMBL" id="AFZ66710.1"/>
    </source>
</evidence>